<keyword evidence="3" id="KW-0678">Repressor</keyword>
<reference evidence="9" key="1">
    <citation type="submission" date="2013-12" db="EMBL/GenBank/DDBJ databases">
        <title>The Genome Sequence of Aphanomyces invadans NJM9701.</title>
        <authorList>
            <consortium name="The Broad Institute Genomics Platform"/>
            <person name="Russ C."/>
            <person name="Tyler B."/>
            <person name="van West P."/>
            <person name="Dieguez-Uribeondo J."/>
            <person name="Young S.K."/>
            <person name="Zeng Q."/>
            <person name="Gargeya S."/>
            <person name="Fitzgerald M."/>
            <person name="Abouelleil A."/>
            <person name="Alvarado L."/>
            <person name="Chapman S.B."/>
            <person name="Gainer-Dewar J."/>
            <person name="Goldberg J."/>
            <person name="Griggs A."/>
            <person name="Gujja S."/>
            <person name="Hansen M."/>
            <person name="Howarth C."/>
            <person name="Imamovic A."/>
            <person name="Ireland A."/>
            <person name="Larimer J."/>
            <person name="McCowan C."/>
            <person name="Murphy C."/>
            <person name="Pearson M."/>
            <person name="Poon T.W."/>
            <person name="Priest M."/>
            <person name="Roberts A."/>
            <person name="Saif S."/>
            <person name="Shea T."/>
            <person name="Sykes S."/>
            <person name="Wortman J."/>
            <person name="Nusbaum C."/>
            <person name="Birren B."/>
        </authorList>
    </citation>
    <scope>NUCLEOTIDE SEQUENCE [LARGE SCALE GENOMIC DNA]</scope>
    <source>
        <strain evidence="9">NJM9701</strain>
    </source>
</reference>
<dbReference type="GO" id="GO:0032021">
    <property type="term" value="C:NELF complex"/>
    <property type="evidence" value="ECO:0007669"/>
    <property type="project" value="TreeGrafter"/>
</dbReference>
<dbReference type="STRING" id="157072.A0A024U1D8"/>
<dbReference type="OrthoDB" id="511287at2759"/>
<dbReference type="CDD" id="cd00201">
    <property type="entry name" value="WW"/>
    <property type="match status" value="2"/>
</dbReference>
<dbReference type="eggNOG" id="ENOG502QPUE">
    <property type="taxonomic scope" value="Eukaryota"/>
</dbReference>
<dbReference type="SMART" id="SM00456">
    <property type="entry name" value="WW"/>
    <property type="match status" value="2"/>
</dbReference>
<evidence type="ECO:0000259" key="8">
    <source>
        <dbReference type="PROSITE" id="PS50020"/>
    </source>
</evidence>
<evidence type="ECO:0000256" key="7">
    <source>
        <dbReference type="SAM" id="MobiDB-lite"/>
    </source>
</evidence>
<feature type="domain" description="WW" evidence="8">
    <location>
        <begin position="42"/>
        <end position="76"/>
    </location>
</feature>
<evidence type="ECO:0000256" key="5">
    <source>
        <dbReference type="ARBA" id="ARBA00023163"/>
    </source>
</evidence>
<dbReference type="Pfam" id="PF00397">
    <property type="entry name" value="WW"/>
    <property type="match status" value="2"/>
</dbReference>
<dbReference type="SUPFAM" id="SSF51045">
    <property type="entry name" value="WW domain"/>
    <property type="match status" value="2"/>
</dbReference>
<evidence type="ECO:0000256" key="4">
    <source>
        <dbReference type="ARBA" id="ARBA00023015"/>
    </source>
</evidence>
<dbReference type="AlphaFoldDB" id="A0A024U1D8"/>
<dbReference type="GeneID" id="20084687"/>
<keyword evidence="6" id="KW-0539">Nucleus</keyword>
<dbReference type="VEuPathDB" id="FungiDB:H310_07637"/>
<organism evidence="9">
    <name type="scientific">Aphanomyces invadans</name>
    <dbReference type="NCBI Taxonomy" id="157072"/>
    <lineage>
        <taxon>Eukaryota</taxon>
        <taxon>Sar</taxon>
        <taxon>Stramenopiles</taxon>
        <taxon>Oomycota</taxon>
        <taxon>Saprolegniomycetes</taxon>
        <taxon>Saprolegniales</taxon>
        <taxon>Verrucalvaceae</taxon>
        <taxon>Aphanomyces</taxon>
    </lineage>
</organism>
<accession>A0A024U1D8</accession>
<dbReference type="PANTHER" id="PTHR12144">
    <property type="entry name" value="NEGATIVE ELONGATION FACTOR D"/>
    <property type="match status" value="1"/>
</dbReference>
<protein>
    <recommendedName>
        <fullName evidence="8">WW domain-containing protein</fullName>
    </recommendedName>
</protein>
<dbReference type="Gene3D" id="2.20.70.10">
    <property type="match status" value="2"/>
</dbReference>
<name>A0A024U1D8_9STRA</name>
<comment type="subcellular location">
    <subcellularLocation>
        <location evidence="1">Nucleus</location>
    </subcellularLocation>
</comment>
<feature type="region of interest" description="Disordered" evidence="7">
    <location>
        <begin position="76"/>
        <end position="220"/>
    </location>
</feature>
<dbReference type="GO" id="GO:0034244">
    <property type="term" value="P:negative regulation of transcription elongation by RNA polymerase II"/>
    <property type="evidence" value="ECO:0007669"/>
    <property type="project" value="TreeGrafter"/>
</dbReference>
<dbReference type="PROSITE" id="PS01159">
    <property type="entry name" value="WW_DOMAIN_1"/>
    <property type="match status" value="1"/>
</dbReference>
<dbReference type="EMBL" id="KI913965">
    <property type="protein sequence ID" value="ETW00246.1"/>
    <property type="molecule type" value="Genomic_DNA"/>
</dbReference>
<dbReference type="InterPro" id="IPR006942">
    <property type="entry name" value="TH1"/>
</dbReference>
<dbReference type="PANTHER" id="PTHR12144:SF0">
    <property type="entry name" value="NEGATIVE ELONGATION FACTOR C_D"/>
    <property type="match status" value="1"/>
</dbReference>
<evidence type="ECO:0000256" key="2">
    <source>
        <dbReference type="ARBA" id="ARBA00005726"/>
    </source>
</evidence>
<evidence type="ECO:0000256" key="3">
    <source>
        <dbReference type="ARBA" id="ARBA00022491"/>
    </source>
</evidence>
<evidence type="ECO:0000256" key="1">
    <source>
        <dbReference type="ARBA" id="ARBA00004123"/>
    </source>
</evidence>
<comment type="similarity">
    <text evidence="2">Belongs to the NELF-D family.</text>
</comment>
<dbReference type="RefSeq" id="XP_008871271.1">
    <property type="nucleotide sequence ID" value="XM_008873049.1"/>
</dbReference>
<dbReference type="GO" id="GO:0003723">
    <property type="term" value="F:RNA binding"/>
    <property type="evidence" value="ECO:0007669"/>
    <property type="project" value="TreeGrafter"/>
</dbReference>
<feature type="compositionally biased region" description="Low complexity" evidence="7">
    <location>
        <begin position="118"/>
        <end position="132"/>
    </location>
</feature>
<evidence type="ECO:0000256" key="6">
    <source>
        <dbReference type="ARBA" id="ARBA00023242"/>
    </source>
</evidence>
<evidence type="ECO:0000313" key="9">
    <source>
        <dbReference type="EMBL" id="ETW00246.1"/>
    </source>
</evidence>
<sequence length="841" mass="94237">MAVWTEHKTKDGRSYFYNKHTKESVWERPEGFVSKAVEASATNLTPEWEERMDKKTQRLYYYDRVNKISQWIKPDGDVHITSYVNKDRESKTDGSSTTTTATENVATDGAAINATDIASASKESTSTAKGSSNESSVKKHHHHHARKDFEKKPDDDDENTDDLATSKADGAKSSLQEWEGDEDDSSKSKKRKKRDKGASSTKSKAKKLHKQGDFQRAKKSTSTIIRDSFDVAGGLQVSMESTDEANQLLQLLGKTDSIMELDILSTINGFLRTHPDANGPEMLVKQLSTAYRGHAQMCRLLGSWLDASIPETKSSRMSLAKTPDNDVDADTLIFHALKQAIMDRYDPKLLSNVLSDSIAEPEWLNTMLHDRKWRLMLIELAEKHKTCSLLQYAIRRISEAGHHKEIASITNANDVFPVFNAIVADILKRIPFAGVDDVREDYRALEKICAHAAYLYMYTQEALLVLNEALCKDPTMQPARSKLERLRQSLHETVLVKHGAQKLDALHVVKRAAIARPYPALSEAISLVLQENKCSLAACELLKTVYTSSTPPPVAHLREHVILQRLTTALFHPYEAMENAAHRTACAFVLAYAATVQDPRPLLATTTTDTLEWSDEHVQGIAAALEAASIVCKSETTLSYNMNESDAVDKLVRSMAIPVVSMGILHWLQLLLASKTFYNGPFFHAAFPVLLNLLRQAISLHVAQWPTVFQVLVTAVRLQPESNPVKVLETKKETLRCLVHLMTCGYIFPVLHFIATQTDDLDQALLRNFIQLVLARIAPPYSLRFTTALSRILVHPKVSQALRTCPAETKTKLKEFVHVCQAEDGLATEIRHILRDCYEDN</sequence>
<dbReference type="Pfam" id="PF04858">
    <property type="entry name" value="TH1"/>
    <property type="match status" value="1"/>
</dbReference>
<feature type="domain" description="WW" evidence="8">
    <location>
        <begin position="1"/>
        <end position="31"/>
    </location>
</feature>
<keyword evidence="5" id="KW-0804">Transcription</keyword>
<dbReference type="PROSITE" id="PS50020">
    <property type="entry name" value="WW_DOMAIN_2"/>
    <property type="match status" value="2"/>
</dbReference>
<dbReference type="InterPro" id="IPR036020">
    <property type="entry name" value="WW_dom_sf"/>
</dbReference>
<keyword evidence="4" id="KW-0805">Transcription regulation</keyword>
<feature type="compositionally biased region" description="Low complexity" evidence="7">
    <location>
        <begin position="93"/>
        <end position="109"/>
    </location>
</feature>
<dbReference type="InterPro" id="IPR001202">
    <property type="entry name" value="WW_dom"/>
</dbReference>
<gene>
    <name evidence="9" type="ORF">H310_07637</name>
</gene>
<proteinExistence type="inferred from homology"/>